<gene>
    <name evidence="3" type="ORF">RAK27_13595</name>
</gene>
<keyword evidence="1" id="KW-1133">Transmembrane helix</keyword>
<reference evidence="3" key="1">
    <citation type="submission" date="2023-08" db="EMBL/GenBank/DDBJ databases">
        <title>Genomic characterization of piscicolin 126 produced by Carnobacterium maltaromaticum CM22 strain isolated from salmon (Salmo salar).</title>
        <authorList>
            <person name="Gonzalez-Gragera E."/>
            <person name="Garcia-Lopez J.D."/>
            <person name="Teso-Perez C."/>
            <person name="Gimenez-Hernandez I."/>
            <person name="Peralta-Sanchez J.M."/>
            <person name="Valdivia E."/>
            <person name="Montalban-Lopez M."/>
            <person name="Martin-Platero A.M."/>
            <person name="Banos A."/>
            <person name="Martinez-Bueno M."/>
        </authorList>
    </citation>
    <scope>NUCLEOTIDE SEQUENCE</scope>
    <source>
        <strain evidence="3">CM22</strain>
    </source>
</reference>
<dbReference type="RefSeq" id="WP_201730071.1">
    <property type="nucleotide sequence ID" value="NZ_CAJGUR010000003.1"/>
</dbReference>
<keyword evidence="1" id="KW-0812">Transmembrane</keyword>
<evidence type="ECO:0000256" key="1">
    <source>
        <dbReference type="SAM" id="Phobius"/>
    </source>
</evidence>
<protein>
    <submittedName>
        <fullName evidence="3">LPXTG cell wall anchor domain-containing protein</fullName>
    </submittedName>
</protein>
<keyword evidence="1" id="KW-0472">Membrane</keyword>
<dbReference type="AlphaFoldDB" id="A0AAW9K4M7"/>
<proteinExistence type="predicted"/>
<feature type="signal peptide" evidence="2">
    <location>
        <begin position="1"/>
        <end position="26"/>
    </location>
</feature>
<feature type="chain" id="PRO_5043925611" evidence="2">
    <location>
        <begin position="27"/>
        <end position="116"/>
    </location>
</feature>
<sequence>MNTLIKCFFFSVVMLFNVFPFTEVLAESNENYQSTGDISFYGTYEYPDKAEILPPSTLVPNGKLPVEINTDKSSLTQFPQTSEVNNYLFGLIGLICIVLGINLYYKQLGGNKNETN</sequence>
<comment type="caution">
    <text evidence="3">The sequence shown here is derived from an EMBL/GenBank/DDBJ whole genome shotgun (WGS) entry which is preliminary data.</text>
</comment>
<name>A0AAW9K4M7_CARML</name>
<organism evidence="3 4">
    <name type="scientific">Carnobacterium maltaromaticum</name>
    <name type="common">Carnobacterium piscicola</name>
    <dbReference type="NCBI Taxonomy" id="2751"/>
    <lineage>
        <taxon>Bacteria</taxon>
        <taxon>Bacillati</taxon>
        <taxon>Bacillota</taxon>
        <taxon>Bacilli</taxon>
        <taxon>Lactobacillales</taxon>
        <taxon>Carnobacteriaceae</taxon>
        <taxon>Carnobacterium</taxon>
    </lineage>
</organism>
<evidence type="ECO:0000256" key="2">
    <source>
        <dbReference type="SAM" id="SignalP"/>
    </source>
</evidence>
<dbReference type="Proteomes" id="UP001290462">
    <property type="component" value="Unassembled WGS sequence"/>
</dbReference>
<dbReference type="EMBL" id="JAVBVO010000003">
    <property type="protein sequence ID" value="MDZ5759691.1"/>
    <property type="molecule type" value="Genomic_DNA"/>
</dbReference>
<evidence type="ECO:0000313" key="4">
    <source>
        <dbReference type="Proteomes" id="UP001290462"/>
    </source>
</evidence>
<accession>A0AAW9K4M7</accession>
<evidence type="ECO:0000313" key="3">
    <source>
        <dbReference type="EMBL" id="MDZ5759691.1"/>
    </source>
</evidence>
<keyword evidence="2" id="KW-0732">Signal</keyword>
<feature type="transmembrane region" description="Helical" evidence="1">
    <location>
        <begin position="87"/>
        <end position="105"/>
    </location>
</feature>